<feature type="compositionally biased region" description="Basic residues" evidence="1">
    <location>
        <begin position="245"/>
        <end position="256"/>
    </location>
</feature>
<keyword evidence="3" id="KW-1185">Reference proteome</keyword>
<dbReference type="OrthoDB" id="360540at2759"/>
<feature type="compositionally biased region" description="Basic and acidic residues" evidence="1">
    <location>
        <begin position="257"/>
        <end position="267"/>
    </location>
</feature>
<organism evidence="2 3">
    <name type="scientific">Dothistroma septosporum (strain NZE10 / CBS 128990)</name>
    <name type="common">Red band needle blight fungus</name>
    <name type="synonym">Mycosphaerella pini</name>
    <dbReference type="NCBI Taxonomy" id="675120"/>
    <lineage>
        <taxon>Eukaryota</taxon>
        <taxon>Fungi</taxon>
        <taxon>Dikarya</taxon>
        <taxon>Ascomycota</taxon>
        <taxon>Pezizomycotina</taxon>
        <taxon>Dothideomycetes</taxon>
        <taxon>Dothideomycetidae</taxon>
        <taxon>Mycosphaerellales</taxon>
        <taxon>Mycosphaerellaceae</taxon>
        <taxon>Dothistroma</taxon>
    </lineage>
</organism>
<accession>N1PDN1</accession>
<dbReference type="eggNOG" id="ENOG502SD0G">
    <property type="taxonomic scope" value="Eukaryota"/>
</dbReference>
<proteinExistence type="predicted"/>
<sequence length="267" mass="29885">MAPWLAEAGYLTPLYLHRREQERIPCNMARWLSPEKSKHMLRPPAYVLSPSIAQIIRMLQIAAKCAYSTSTASQYPLELQRIAASFPPLPRSHDGYLVRLSESSPKDVTMTDAFLTFVCSKRAVQALPALHASDDDALLTGSANGAATSIQTKSWPWILPSTPSCVKDTRLRDMVQQIKTLWDQIAPTLAFTTCILDVYAEVHKFDFQAQLIEINPHGAHCGSGSLLYHWMDDAEILLPNHKALKHGSSPRRRNLRRLSDSRPEGSL</sequence>
<evidence type="ECO:0000313" key="2">
    <source>
        <dbReference type="EMBL" id="EME40199.1"/>
    </source>
</evidence>
<dbReference type="EMBL" id="KB446544">
    <property type="protein sequence ID" value="EME40199.1"/>
    <property type="molecule type" value="Genomic_DNA"/>
</dbReference>
<reference evidence="3" key="1">
    <citation type="journal article" date="2012" name="PLoS Genet.">
        <title>The genomes of the fungal plant pathogens Cladosporium fulvum and Dothistroma septosporum reveal adaptation to different hosts and lifestyles but also signatures of common ancestry.</title>
        <authorList>
            <person name="de Wit P.J.G.M."/>
            <person name="van der Burgt A."/>
            <person name="Oekmen B."/>
            <person name="Stergiopoulos I."/>
            <person name="Abd-Elsalam K.A."/>
            <person name="Aerts A.L."/>
            <person name="Bahkali A.H."/>
            <person name="Beenen H.G."/>
            <person name="Chettri P."/>
            <person name="Cox M.P."/>
            <person name="Datema E."/>
            <person name="de Vries R.P."/>
            <person name="Dhillon B."/>
            <person name="Ganley A.R."/>
            <person name="Griffiths S.A."/>
            <person name="Guo Y."/>
            <person name="Hamelin R.C."/>
            <person name="Henrissat B."/>
            <person name="Kabir M.S."/>
            <person name="Jashni M.K."/>
            <person name="Kema G."/>
            <person name="Klaubauf S."/>
            <person name="Lapidus A."/>
            <person name="Levasseur A."/>
            <person name="Lindquist E."/>
            <person name="Mehrabi R."/>
            <person name="Ohm R.A."/>
            <person name="Owen T.J."/>
            <person name="Salamov A."/>
            <person name="Schwelm A."/>
            <person name="Schijlen E."/>
            <person name="Sun H."/>
            <person name="van den Burg H.A."/>
            <person name="van Ham R.C.H.J."/>
            <person name="Zhang S."/>
            <person name="Goodwin S.B."/>
            <person name="Grigoriev I.V."/>
            <person name="Collemare J."/>
            <person name="Bradshaw R.E."/>
        </authorList>
    </citation>
    <scope>NUCLEOTIDE SEQUENCE [LARGE SCALE GENOMIC DNA]</scope>
    <source>
        <strain evidence="3">NZE10 / CBS 128990</strain>
    </source>
</reference>
<gene>
    <name evidence="2" type="ORF">DOTSEDRAFT_38184</name>
</gene>
<evidence type="ECO:0000256" key="1">
    <source>
        <dbReference type="SAM" id="MobiDB-lite"/>
    </source>
</evidence>
<protein>
    <recommendedName>
        <fullName evidence="4">Cell division cycle protein 123</fullName>
    </recommendedName>
</protein>
<evidence type="ECO:0000313" key="3">
    <source>
        <dbReference type="Proteomes" id="UP000016933"/>
    </source>
</evidence>
<dbReference type="Proteomes" id="UP000016933">
    <property type="component" value="Unassembled WGS sequence"/>
</dbReference>
<feature type="region of interest" description="Disordered" evidence="1">
    <location>
        <begin position="245"/>
        <end position="267"/>
    </location>
</feature>
<dbReference type="HOGENOM" id="CLU_1042155_0_0_1"/>
<name>N1PDN1_DOTSN</name>
<dbReference type="AlphaFoldDB" id="N1PDN1"/>
<evidence type="ECO:0008006" key="4">
    <source>
        <dbReference type="Google" id="ProtNLM"/>
    </source>
</evidence>
<reference evidence="2 3" key="2">
    <citation type="journal article" date="2012" name="PLoS Pathog.">
        <title>Diverse lifestyles and strategies of plant pathogenesis encoded in the genomes of eighteen Dothideomycetes fungi.</title>
        <authorList>
            <person name="Ohm R.A."/>
            <person name="Feau N."/>
            <person name="Henrissat B."/>
            <person name="Schoch C.L."/>
            <person name="Horwitz B.A."/>
            <person name="Barry K.W."/>
            <person name="Condon B.J."/>
            <person name="Copeland A.C."/>
            <person name="Dhillon B."/>
            <person name="Glaser F."/>
            <person name="Hesse C.N."/>
            <person name="Kosti I."/>
            <person name="LaButti K."/>
            <person name="Lindquist E.A."/>
            <person name="Lucas S."/>
            <person name="Salamov A.A."/>
            <person name="Bradshaw R.E."/>
            <person name="Ciuffetti L."/>
            <person name="Hamelin R.C."/>
            <person name="Kema G.H.J."/>
            <person name="Lawrence C."/>
            <person name="Scott J.A."/>
            <person name="Spatafora J.W."/>
            <person name="Turgeon B.G."/>
            <person name="de Wit P.J.G.M."/>
            <person name="Zhong S."/>
            <person name="Goodwin S.B."/>
            <person name="Grigoriev I.V."/>
        </authorList>
    </citation>
    <scope>NUCLEOTIDE SEQUENCE [LARGE SCALE GENOMIC DNA]</scope>
    <source>
        <strain evidence="3">NZE10 / CBS 128990</strain>
    </source>
</reference>